<reference evidence="2" key="3">
    <citation type="submission" date="2017-04" db="EMBL/GenBank/DDBJ databases">
        <title>Population genomics of picophytoplankton unveils novel chromosome hypervariability.</title>
        <authorList>
            <consortium name="DOE Joint Genome Institute"/>
            <person name="Blanc-Mathieu R."/>
            <person name="Krasovec M."/>
            <person name="Hebrard M."/>
            <person name="Yau S."/>
            <person name="Desgranges E."/>
            <person name="Martin J."/>
            <person name="Schackwitz W."/>
            <person name="Kuo A."/>
            <person name="Salin G."/>
            <person name="Donnadieu C."/>
            <person name="Desdevises Y."/>
            <person name="Sanchez-Ferandin S."/>
            <person name="Moreau H."/>
            <person name="Rivals E."/>
            <person name="Grigoriev I.V."/>
            <person name="Grimsley N."/>
            <person name="Eyre-Walker A."/>
            <person name="Piganeau G."/>
        </authorList>
    </citation>
    <scope>NUCLEOTIDE SEQUENCE [LARGE SCALE GENOMIC DNA]</scope>
    <source>
        <strain evidence="2">RCC 1115</strain>
    </source>
</reference>
<organism evidence="1 3">
    <name type="scientific">Ostreococcus tauri</name>
    <name type="common">Marine green alga</name>
    <dbReference type="NCBI Taxonomy" id="70448"/>
    <lineage>
        <taxon>Eukaryota</taxon>
        <taxon>Viridiplantae</taxon>
        <taxon>Chlorophyta</taxon>
        <taxon>Mamiellophyceae</taxon>
        <taxon>Mamiellales</taxon>
        <taxon>Bathycoccaceae</taxon>
        <taxon>Ostreococcus</taxon>
    </lineage>
</organism>
<evidence type="ECO:0000313" key="1">
    <source>
        <dbReference type="EMBL" id="CAL53786.1"/>
    </source>
</evidence>
<name>Q019Y9_OSTTA</name>
<dbReference type="EMBL" id="CAID01000005">
    <property type="protein sequence ID" value="CAL53786.1"/>
    <property type="molecule type" value="Genomic_DNA"/>
</dbReference>
<dbReference type="Proteomes" id="UP000195557">
    <property type="component" value="Unassembled WGS sequence"/>
</dbReference>
<accession>A0A454Y1I1</accession>
<gene>
    <name evidence="2" type="ORF">BE221DRAFT_204293</name>
    <name evidence="1" type="ORF">OT_ostta05g00320</name>
</gene>
<protein>
    <submittedName>
        <fullName evidence="1">Unnamed product</fullName>
    </submittedName>
</protein>
<sequence>MEFQLLDQSQVEYLRRRDEAASFKCKSMFDCDGDRREFARAQSERLYARARTRDPNEAEVERECTVEDPCTDNVLRAAMSGLQGLTTSEKLEKLGRSELKDAPNSTARYFDF</sequence>
<dbReference type="InParanoid" id="Q019Y9"/>
<dbReference type="GeneID" id="9833318"/>
<reference evidence="1" key="2">
    <citation type="journal article" date="2014" name="BMC Genomics">
        <title>An improved genome of the model marine alga Ostreococcus tauri unfolds by assessing Illumina de novo assemblies.</title>
        <authorList>
            <person name="Blanc-Mathieu R."/>
            <person name="Verhelst B."/>
            <person name="Derelle E."/>
            <person name="Rombauts S."/>
            <person name="Bouget F.Y."/>
            <person name="Carre I."/>
            <person name="Chateau A."/>
            <person name="Eyre-Walker A."/>
            <person name="Grimsley N."/>
            <person name="Moreau H."/>
            <person name="Piegu B."/>
            <person name="Rivals E."/>
            <person name="Schackwitz W."/>
            <person name="Van de Peer Y."/>
            <person name="Piganeau G."/>
        </authorList>
    </citation>
    <scope>NUCLEOTIDE SEQUENCE</scope>
    <source>
        <strain evidence="1">RCC4221</strain>
    </source>
</reference>
<dbReference type="RefSeq" id="XP_003079128.1">
    <property type="nucleotide sequence ID" value="XM_003079080.1"/>
</dbReference>
<accession>Q019Y9</accession>
<dbReference type="OrthoDB" id="496606at2759"/>
<dbReference type="EMBL" id="KZ155776">
    <property type="protein sequence ID" value="OUS48178.1"/>
    <property type="molecule type" value="Genomic_DNA"/>
</dbReference>
<dbReference type="KEGG" id="ota:OT_ostta05g00320"/>
<accession>A0A1Y5IF14</accession>
<evidence type="ECO:0000313" key="3">
    <source>
        <dbReference type="Proteomes" id="UP000009170"/>
    </source>
</evidence>
<keyword evidence="3" id="KW-1185">Reference proteome</keyword>
<evidence type="ECO:0000313" key="2">
    <source>
        <dbReference type="EMBL" id="OUS48178.1"/>
    </source>
</evidence>
<dbReference type="Proteomes" id="UP000009170">
    <property type="component" value="Unassembled WGS sequence"/>
</dbReference>
<dbReference type="AlphaFoldDB" id="Q019Y9"/>
<reference evidence="1 3" key="1">
    <citation type="journal article" date="2006" name="Proc. Natl. Acad. Sci. U.S.A.">
        <title>Genome analysis of the smallest free-living eukaryote Ostreococcus tauri unveils many unique features.</title>
        <authorList>
            <person name="Derelle E."/>
            <person name="Ferraz C."/>
            <person name="Rombauts S."/>
            <person name="Rouze P."/>
            <person name="Worden A.Z."/>
            <person name="Robbens S."/>
            <person name="Partensky F."/>
            <person name="Degroeve S."/>
            <person name="Echeynie S."/>
            <person name="Cooke R."/>
            <person name="Saeys Y."/>
            <person name="Wuyts J."/>
            <person name="Jabbari K."/>
            <person name="Bowler C."/>
            <person name="Panaud O."/>
            <person name="Piegu B."/>
            <person name="Ball S.G."/>
            <person name="Ral J.-P."/>
            <person name="Bouget F.-Y."/>
            <person name="Piganeau G."/>
            <person name="De Baets B."/>
            <person name="Picard A."/>
            <person name="Delseny M."/>
            <person name="Demaille J."/>
            <person name="Van de Peer Y."/>
            <person name="Moreau H."/>
        </authorList>
    </citation>
    <scope>NUCLEOTIDE SEQUENCE [LARGE SCALE GENOMIC DNA]</scope>
    <source>
        <strain evidence="1 3">OTTH0595</strain>
    </source>
</reference>
<proteinExistence type="predicted"/>
<dbReference type="OMA" id="EDPCTDN"/>